<dbReference type="SUPFAM" id="SSF69593">
    <property type="entry name" value="Glycerol-3-phosphate (1)-acyltransferase"/>
    <property type="match status" value="1"/>
</dbReference>
<keyword evidence="6" id="KW-1185">Reference proteome</keyword>
<name>A0ABV0G0F8_9BURK</name>
<dbReference type="PANTHER" id="PTHR10434:SF9">
    <property type="entry name" value="PHOSPHOLIPID_GLYCEROL ACYLTRANSFERASE DOMAIN-CONTAINING PROTEIN"/>
    <property type="match status" value="1"/>
</dbReference>
<keyword evidence="2" id="KW-0808">Transferase</keyword>
<evidence type="ECO:0000259" key="4">
    <source>
        <dbReference type="SMART" id="SM00563"/>
    </source>
</evidence>
<dbReference type="InterPro" id="IPR002123">
    <property type="entry name" value="Plipid/glycerol_acylTrfase"/>
</dbReference>
<dbReference type="Pfam" id="PF01553">
    <property type="entry name" value="Acyltransferase"/>
    <property type="match status" value="1"/>
</dbReference>
<gene>
    <name evidence="5" type="ORF">ABDJ85_06960</name>
</gene>
<dbReference type="SMART" id="SM00563">
    <property type="entry name" value="PlsC"/>
    <property type="match status" value="1"/>
</dbReference>
<dbReference type="GO" id="GO:0016746">
    <property type="term" value="F:acyltransferase activity"/>
    <property type="evidence" value="ECO:0007669"/>
    <property type="project" value="UniProtKB-KW"/>
</dbReference>
<dbReference type="PANTHER" id="PTHR10434">
    <property type="entry name" value="1-ACYL-SN-GLYCEROL-3-PHOSPHATE ACYLTRANSFERASE"/>
    <property type="match status" value="1"/>
</dbReference>
<organism evidence="5 6">
    <name type="scientific">Roseateles paludis</name>
    <dbReference type="NCBI Taxonomy" id="3145238"/>
    <lineage>
        <taxon>Bacteria</taxon>
        <taxon>Pseudomonadati</taxon>
        <taxon>Pseudomonadota</taxon>
        <taxon>Betaproteobacteria</taxon>
        <taxon>Burkholderiales</taxon>
        <taxon>Sphaerotilaceae</taxon>
        <taxon>Roseateles</taxon>
    </lineage>
</organism>
<comment type="pathway">
    <text evidence="1">Lipid metabolism.</text>
</comment>
<dbReference type="Proteomes" id="UP001495147">
    <property type="component" value="Unassembled WGS sequence"/>
</dbReference>
<reference evidence="5 6" key="1">
    <citation type="submission" date="2024-05" db="EMBL/GenBank/DDBJ databases">
        <title>Roseateles sp. DJS-2-20 16S ribosomal RNA gene Genome sequencing and assembly.</title>
        <authorList>
            <person name="Woo H."/>
        </authorList>
    </citation>
    <scope>NUCLEOTIDE SEQUENCE [LARGE SCALE GENOMIC DNA]</scope>
    <source>
        <strain evidence="5 6">DJS-2-20</strain>
    </source>
</reference>
<evidence type="ECO:0000256" key="1">
    <source>
        <dbReference type="ARBA" id="ARBA00005189"/>
    </source>
</evidence>
<evidence type="ECO:0000256" key="3">
    <source>
        <dbReference type="ARBA" id="ARBA00023315"/>
    </source>
</evidence>
<evidence type="ECO:0000313" key="5">
    <source>
        <dbReference type="EMBL" id="MEO3691206.1"/>
    </source>
</evidence>
<keyword evidence="3 5" id="KW-0012">Acyltransferase</keyword>
<sequence>MTQPETLTHLPCPFGRPSRLARGILSVFGWRLDTTGLPAQQGVILVYPHTSNWDFPVGVLAKWALGFQARFWAKDSLFKLPVVGGWMRYIGGIAVERSSSHGLVGDTVRQMQAARDRGESFWLVAAPEGTRSLRPGWRTGAYQVAVQAGVPLGLAYFDFKTRVIGVNHFLRLTGNIEADFAAFRAYLQGRQGCRPELASPIQPLPPRP</sequence>
<proteinExistence type="predicted"/>
<protein>
    <submittedName>
        <fullName evidence="5">1-acyl-sn-glycerol-3-phosphate acyltransferase</fullName>
    </submittedName>
</protein>
<dbReference type="EMBL" id="JBDPZD010000002">
    <property type="protein sequence ID" value="MEO3691206.1"/>
    <property type="molecule type" value="Genomic_DNA"/>
</dbReference>
<accession>A0ABV0G0F8</accession>
<evidence type="ECO:0000256" key="2">
    <source>
        <dbReference type="ARBA" id="ARBA00022679"/>
    </source>
</evidence>
<comment type="caution">
    <text evidence="5">The sequence shown here is derived from an EMBL/GenBank/DDBJ whole genome shotgun (WGS) entry which is preliminary data.</text>
</comment>
<dbReference type="RefSeq" id="WP_347704049.1">
    <property type="nucleotide sequence ID" value="NZ_JBDPZD010000002.1"/>
</dbReference>
<feature type="domain" description="Phospholipid/glycerol acyltransferase" evidence="4">
    <location>
        <begin position="43"/>
        <end position="157"/>
    </location>
</feature>
<evidence type="ECO:0000313" key="6">
    <source>
        <dbReference type="Proteomes" id="UP001495147"/>
    </source>
</evidence>